<dbReference type="Pfam" id="PF12844">
    <property type="entry name" value="HTH_19"/>
    <property type="match status" value="1"/>
</dbReference>
<protein>
    <submittedName>
        <fullName evidence="3">Zn-dependent peptidase ImmA, M78 family</fullName>
    </submittedName>
</protein>
<reference evidence="4" key="1">
    <citation type="submission" date="2016-10" db="EMBL/GenBank/DDBJ databases">
        <authorList>
            <person name="Varghese N."/>
            <person name="Submissions S."/>
        </authorList>
    </citation>
    <scope>NUCLEOTIDE SEQUENCE [LARGE SCALE GENOMIC DNA]</scope>
    <source>
        <strain evidence="4">DSM 18579</strain>
    </source>
</reference>
<organism evidence="3 4">
    <name type="scientific">Thorsellia anophelis DSM 18579</name>
    <dbReference type="NCBI Taxonomy" id="1123402"/>
    <lineage>
        <taxon>Bacteria</taxon>
        <taxon>Pseudomonadati</taxon>
        <taxon>Pseudomonadota</taxon>
        <taxon>Gammaproteobacteria</taxon>
        <taxon>Enterobacterales</taxon>
        <taxon>Thorselliaceae</taxon>
        <taxon>Thorsellia</taxon>
    </lineage>
</organism>
<dbReference type="STRING" id="1123402.SAMN02583745_01641"/>
<feature type="domain" description="HTH cro/C1-type" evidence="2">
    <location>
        <begin position="6"/>
        <end position="60"/>
    </location>
</feature>
<evidence type="ECO:0000256" key="1">
    <source>
        <dbReference type="ARBA" id="ARBA00007227"/>
    </source>
</evidence>
<dbReference type="InterPro" id="IPR052345">
    <property type="entry name" value="Rad_response_metalloprotease"/>
</dbReference>
<dbReference type="Proteomes" id="UP000242642">
    <property type="component" value="Unassembled WGS sequence"/>
</dbReference>
<dbReference type="OrthoDB" id="9794834at2"/>
<gene>
    <name evidence="3" type="ORF">SAMN02583745_01641</name>
</gene>
<dbReference type="RefSeq" id="WP_093319538.1">
    <property type="nucleotide sequence ID" value="NZ_FOHV01000011.1"/>
</dbReference>
<proteinExistence type="inferred from homology"/>
<dbReference type="InterPro" id="IPR010359">
    <property type="entry name" value="IrrE_HExxH"/>
</dbReference>
<dbReference type="AlphaFoldDB" id="A0A1I0CJU7"/>
<comment type="similarity">
    <text evidence="1">Belongs to the short-chain fatty acyl-CoA assimilation regulator (ScfR) family.</text>
</comment>
<dbReference type="Gene3D" id="1.10.260.40">
    <property type="entry name" value="lambda repressor-like DNA-binding domains"/>
    <property type="match status" value="1"/>
</dbReference>
<dbReference type="SMART" id="SM00530">
    <property type="entry name" value="HTH_XRE"/>
    <property type="match status" value="1"/>
</dbReference>
<dbReference type="InterPro" id="IPR001387">
    <property type="entry name" value="Cro/C1-type_HTH"/>
</dbReference>
<dbReference type="PANTHER" id="PTHR43236">
    <property type="entry name" value="ANTITOXIN HIGA1"/>
    <property type="match status" value="1"/>
</dbReference>
<sequence>MIGERLKRARAAAGLSMQALAGQVSISANMIKKYEHNASMPSSGVLLKLATALSVRTEYFFRPTQVTLGQVEYRKKASASKGLLKKIESDVIEQAERWLALKNIWPNFPIKLFDYQIGIPKLNTLDDVEKAAIKLRNDWQLGMNPLPNLIDLLESKGILVIISHVTQADKFDGLQANISGQPIIVVSSHWSGCRQRFTLARELGHLVLHNVLDESLDEETVCNRFASAFLLPDIGIHQHLGEQRANIDPKELYFMKHEFGLSMAACVYRSADLGIISKEKARQIYIQFSKNGWRKQEPGQPYPQEQTQLFEQLVFRALAEGILSESKAAELLQISVMTLHKQRQMLAEVV</sequence>
<evidence type="ECO:0000313" key="4">
    <source>
        <dbReference type="Proteomes" id="UP000242642"/>
    </source>
</evidence>
<dbReference type="SUPFAM" id="SSF47413">
    <property type="entry name" value="lambda repressor-like DNA-binding domains"/>
    <property type="match status" value="1"/>
</dbReference>
<evidence type="ECO:0000259" key="2">
    <source>
        <dbReference type="PROSITE" id="PS50943"/>
    </source>
</evidence>
<evidence type="ECO:0000313" key="3">
    <source>
        <dbReference type="EMBL" id="SET19695.1"/>
    </source>
</evidence>
<name>A0A1I0CJU7_9GAMM</name>
<dbReference type="PROSITE" id="PS50943">
    <property type="entry name" value="HTH_CROC1"/>
    <property type="match status" value="1"/>
</dbReference>
<dbReference type="GO" id="GO:0003677">
    <property type="term" value="F:DNA binding"/>
    <property type="evidence" value="ECO:0007669"/>
    <property type="project" value="InterPro"/>
</dbReference>
<dbReference type="Pfam" id="PF06114">
    <property type="entry name" value="Peptidase_M78"/>
    <property type="match status" value="1"/>
</dbReference>
<dbReference type="InterPro" id="IPR010982">
    <property type="entry name" value="Lambda_DNA-bd_dom_sf"/>
</dbReference>
<dbReference type="Gene3D" id="1.10.10.2910">
    <property type="match status" value="1"/>
</dbReference>
<keyword evidence="4" id="KW-1185">Reference proteome</keyword>
<dbReference type="CDD" id="cd00093">
    <property type="entry name" value="HTH_XRE"/>
    <property type="match status" value="1"/>
</dbReference>
<dbReference type="PANTHER" id="PTHR43236:SF1">
    <property type="entry name" value="BLL7220 PROTEIN"/>
    <property type="match status" value="1"/>
</dbReference>
<dbReference type="EMBL" id="FOHV01000011">
    <property type="protein sequence ID" value="SET19695.1"/>
    <property type="molecule type" value="Genomic_DNA"/>
</dbReference>
<accession>A0A1I0CJU7</accession>